<dbReference type="EMBL" id="BKCJ010006053">
    <property type="protein sequence ID" value="GEU70097.1"/>
    <property type="molecule type" value="Genomic_DNA"/>
</dbReference>
<dbReference type="GO" id="GO:0030246">
    <property type="term" value="F:carbohydrate binding"/>
    <property type="evidence" value="ECO:0007669"/>
    <property type="project" value="UniProtKB-KW"/>
</dbReference>
<keyword evidence="1" id="KW-0430">Lectin</keyword>
<sequence>MACSLSHTIDEIKALAEKLIDEDIKRQKAITELALQFGDASTAKDDPRKAYEKCNDILQESRVLIDTFLKQESDKDYEMHLAMFRKAAKIEKQMNTKFKLSRAGKETRVRSLPLDQPLNSYGLHTLLMTSKSDRRITTALEAAREEVLRSIDEKQGLINNYRAI</sequence>
<proteinExistence type="predicted"/>
<accession>A0A6L2MA29</accession>
<evidence type="ECO:0000313" key="1">
    <source>
        <dbReference type="EMBL" id="GEU70097.1"/>
    </source>
</evidence>
<name>A0A6L2MA29_TANCI</name>
<organism evidence="1">
    <name type="scientific">Tanacetum cinerariifolium</name>
    <name type="common">Dalmatian daisy</name>
    <name type="synonym">Chrysanthemum cinerariifolium</name>
    <dbReference type="NCBI Taxonomy" id="118510"/>
    <lineage>
        <taxon>Eukaryota</taxon>
        <taxon>Viridiplantae</taxon>
        <taxon>Streptophyta</taxon>
        <taxon>Embryophyta</taxon>
        <taxon>Tracheophyta</taxon>
        <taxon>Spermatophyta</taxon>
        <taxon>Magnoliopsida</taxon>
        <taxon>eudicotyledons</taxon>
        <taxon>Gunneridae</taxon>
        <taxon>Pentapetalae</taxon>
        <taxon>asterids</taxon>
        <taxon>campanulids</taxon>
        <taxon>Asterales</taxon>
        <taxon>Asteraceae</taxon>
        <taxon>Asteroideae</taxon>
        <taxon>Anthemideae</taxon>
        <taxon>Anthemidinae</taxon>
        <taxon>Tanacetum</taxon>
    </lineage>
</organism>
<reference evidence="1" key="1">
    <citation type="journal article" date="2019" name="Sci. Rep.">
        <title>Draft genome of Tanacetum cinerariifolium, the natural source of mosquito coil.</title>
        <authorList>
            <person name="Yamashiro T."/>
            <person name="Shiraishi A."/>
            <person name="Satake H."/>
            <person name="Nakayama K."/>
        </authorList>
    </citation>
    <scope>NUCLEOTIDE SEQUENCE</scope>
</reference>
<dbReference type="AlphaFoldDB" id="A0A6L2MA29"/>
<protein>
    <submittedName>
        <fullName evidence="1">Bulb-type lectin domain-containing protein</fullName>
    </submittedName>
</protein>
<comment type="caution">
    <text evidence="1">The sequence shown here is derived from an EMBL/GenBank/DDBJ whole genome shotgun (WGS) entry which is preliminary data.</text>
</comment>
<gene>
    <name evidence="1" type="ORF">Tci_042075</name>
</gene>